<dbReference type="AlphaFoldDB" id="A0A480AMD0"/>
<protein>
    <submittedName>
        <fullName evidence="1">Uncharacterized protein</fullName>
    </submittedName>
</protein>
<reference evidence="2" key="1">
    <citation type="submission" date="2019-03" db="EMBL/GenBank/DDBJ databases">
        <title>Aquabacterium pictum sp.nov., the first bacteriochlorophyll a-containing freshwater bacterium in the genus Aquabacterium of the class Betaproteobacteria.</title>
        <authorList>
            <person name="Hirose S."/>
            <person name="Tank M."/>
            <person name="Hara E."/>
            <person name="Tamaki H."/>
            <person name="Takaichi S."/>
            <person name="Haruta S."/>
            <person name="Hanada S."/>
        </authorList>
    </citation>
    <scope>NUCLEOTIDE SEQUENCE [LARGE SCALE GENOMIC DNA]</scope>
    <source>
        <strain evidence="2">W35</strain>
    </source>
</reference>
<name>A0A480AMD0_9BURK</name>
<dbReference type="Proteomes" id="UP000301751">
    <property type="component" value="Unassembled WGS sequence"/>
</dbReference>
<sequence>MSEIDECTDRLVTAMRLLEMQLAELQMNTQRATATMHIVHELVQRAWHLHAGHANPKPISENTLILLATLAAQDAIDDARGI</sequence>
<gene>
    <name evidence="1" type="ORF">AQPW35_06080</name>
</gene>
<dbReference type="EMBL" id="BJCL01000001">
    <property type="protein sequence ID" value="GCL61527.1"/>
    <property type="molecule type" value="Genomic_DNA"/>
</dbReference>
<keyword evidence="2" id="KW-1185">Reference proteome</keyword>
<accession>A0A480AMD0</accession>
<evidence type="ECO:0000313" key="1">
    <source>
        <dbReference type="EMBL" id="GCL61527.1"/>
    </source>
</evidence>
<comment type="caution">
    <text evidence="1">The sequence shown here is derived from an EMBL/GenBank/DDBJ whole genome shotgun (WGS) entry which is preliminary data.</text>
</comment>
<evidence type="ECO:0000313" key="2">
    <source>
        <dbReference type="Proteomes" id="UP000301751"/>
    </source>
</evidence>
<organism evidence="1 2">
    <name type="scientific">Pseudaquabacterium pictum</name>
    <dbReference type="NCBI Taxonomy" id="2315236"/>
    <lineage>
        <taxon>Bacteria</taxon>
        <taxon>Pseudomonadati</taxon>
        <taxon>Pseudomonadota</taxon>
        <taxon>Betaproteobacteria</taxon>
        <taxon>Burkholderiales</taxon>
        <taxon>Sphaerotilaceae</taxon>
        <taxon>Pseudaquabacterium</taxon>
    </lineage>
</organism>
<dbReference type="RefSeq" id="WP_137731268.1">
    <property type="nucleotide sequence ID" value="NZ_BJCL01000001.1"/>
</dbReference>
<proteinExistence type="predicted"/>